<name>A0A0F0KGT4_9MICO</name>
<dbReference type="RefSeq" id="WP_156149211.1">
    <property type="nucleotide sequence ID" value="NZ_JYIV01000030.1"/>
</dbReference>
<proteinExistence type="predicted"/>
<dbReference type="Proteomes" id="UP000033725">
    <property type="component" value="Unassembled WGS sequence"/>
</dbReference>
<comment type="caution">
    <text evidence="1">The sequence shown here is derived from an EMBL/GenBank/DDBJ whole genome shotgun (WGS) entry which is preliminary data.</text>
</comment>
<sequence length="87" mass="9976">MSKVIAEEWPVEYAGPRDVLGNGYIPWAGRPRLLENDAGEWLWLCTPNFLNDDALTDIQRLREHGWAVNIGVATNWLRVRITEKEAT</sequence>
<protein>
    <submittedName>
        <fullName evidence="1">Uncharacterized protein</fullName>
    </submittedName>
</protein>
<evidence type="ECO:0000313" key="1">
    <source>
        <dbReference type="EMBL" id="KJL18491.1"/>
    </source>
</evidence>
<dbReference type="PATRIC" id="fig|82380.10.peg.3333"/>
<evidence type="ECO:0000313" key="2">
    <source>
        <dbReference type="Proteomes" id="UP000033725"/>
    </source>
</evidence>
<dbReference type="EMBL" id="JYIV01000030">
    <property type="protein sequence ID" value="KJL18491.1"/>
    <property type="molecule type" value="Genomic_DNA"/>
</dbReference>
<dbReference type="AlphaFoldDB" id="A0A0F0KGT4"/>
<organism evidence="1 2">
    <name type="scientific">Microbacterium oxydans</name>
    <dbReference type="NCBI Taxonomy" id="82380"/>
    <lineage>
        <taxon>Bacteria</taxon>
        <taxon>Bacillati</taxon>
        <taxon>Actinomycetota</taxon>
        <taxon>Actinomycetes</taxon>
        <taxon>Micrococcales</taxon>
        <taxon>Microbacteriaceae</taxon>
        <taxon>Microbacterium</taxon>
    </lineage>
</organism>
<accession>A0A0F0KGT4</accession>
<reference evidence="1 2" key="1">
    <citation type="submission" date="2015-02" db="EMBL/GenBank/DDBJ databases">
        <title>Draft genome sequences of ten Microbacterium spp. with emphasis on heavy metal contaminated environments.</title>
        <authorList>
            <person name="Corretto E."/>
        </authorList>
    </citation>
    <scope>NUCLEOTIDE SEQUENCE [LARGE SCALE GENOMIC DNA]</scope>
    <source>
        <strain evidence="1 2">BEL163</strain>
    </source>
</reference>
<gene>
    <name evidence="1" type="ORF">RN51_03325</name>
</gene>